<protein>
    <submittedName>
        <fullName evidence="2">Uncharacterized protein</fullName>
    </submittedName>
</protein>
<feature type="compositionally biased region" description="Low complexity" evidence="1">
    <location>
        <begin position="139"/>
        <end position="148"/>
    </location>
</feature>
<gene>
    <name evidence="2" type="ORF">SMACR_05066</name>
</gene>
<dbReference type="VEuPathDB" id="FungiDB:SMAC_05066"/>
<evidence type="ECO:0000256" key="1">
    <source>
        <dbReference type="SAM" id="MobiDB-lite"/>
    </source>
</evidence>
<evidence type="ECO:0000313" key="3">
    <source>
        <dbReference type="Proteomes" id="UP000433876"/>
    </source>
</evidence>
<dbReference type="OMA" id="ENYIGDT"/>
<accession>A0A8S8ZZA4</accession>
<dbReference type="Proteomes" id="UP000433876">
    <property type="component" value="Unassembled WGS sequence"/>
</dbReference>
<organism evidence="2 3">
    <name type="scientific">Sordaria macrospora</name>
    <dbReference type="NCBI Taxonomy" id="5147"/>
    <lineage>
        <taxon>Eukaryota</taxon>
        <taxon>Fungi</taxon>
        <taxon>Dikarya</taxon>
        <taxon>Ascomycota</taxon>
        <taxon>Pezizomycotina</taxon>
        <taxon>Sordariomycetes</taxon>
        <taxon>Sordariomycetidae</taxon>
        <taxon>Sordariales</taxon>
        <taxon>Sordariaceae</taxon>
        <taxon>Sordaria</taxon>
    </lineage>
</organism>
<sequence>MSAQRESVQSFWVNGSTEISKRASELASAAKVTDQTFEAKANAGEFVVQGADCVQFWTGSVRSGENYIGDTKGDGVVFLKEGIQMIVKGGKVLGPLPAGSLHRCNTPPTRSRSPTPPHHRVHVTASSSSTQRPPHLPRSSSANNPSSSYRLASGSERRVSGSGGHGLSHDLPPVVGSGVRYVSGTSHTPPLATNTHTTTHTITTKPMLPRSASYHPHVPPTNTFPNSVSVSRECRQCLEQQQQRRESHPRESHSRDRDNSHSPHHNNHGHATYQPAPAHHHATVSYQKRHDGDTFSTAPTYLSSGPVERDWLDDDSIAPGDSISNVGIYPNGYPSGHALHVSSRR</sequence>
<name>A0A8S8ZZA4_SORMA</name>
<feature type="compositionally biased region" description="Polar residues" evidence="1">
    <location>
        <begin position="294"/>
        <end position="303"/>
    </location>
</feature>
<reference evidence="2 3" key="1">
    <citation type="submission" date="2017-07" db="EMBL/GenBank/DDBJ databases">
        <title>Genome sequence of the Sordaria macrospora wild type strain R19027.</title>
        <authorList>
            <person name="Nowrousian M."/>
            <person name="Teichert I."/>
            <person name="Kueck U."/>
        </authorList>
    </citation>
    <scope>NUCLEOTIDE SEQUENCE [LARGE SCALE GENOMIC DNA]</scope>
    <source>
        <strain evidence="2 3">R19027</strain>
        <tissue evidence="2">Mycelium</tissue>
    </source>
</reference>
<dbReference type="EMBL" id="NMPR01000036">
    <property type="protein sequence ID" value="KAA8633492.1"/>
    <property type="molecule type" value="Genomic_DNA"/>
</dbReference>
<proteinExistence type="predicted"/>
<feature type="compositionally biased region" description="Low complexity" evidence="1">
    <location>
        <begin position="187"/>
        <end position="206"/>
    </location>
</feature>
<evidence type="ECO:0000313" key="2">
    <source>
        <dbReference type="EMBL" id="KAA8633492.1"/>
    </source>
</evidence>
<feature type="compositionally biased region" description="Basic and acidic residues" evidence="1">
    <location>
        <begin position="232"/>
        <end position="261"/>
    </location>
</feature>
<comment type="caution">
    <text evidence="2">The sequence shown here is derived from an EMBL/GenBank/DDBJ whole genome shotgun (WGS) entry which is preliminary data.</text>
</comment>
<feature type="compositionally biased region" description="Polar residues" evidence="1">
    <location>
        <begin position="220"/>
        <end position="230"/>
    </location>
</feature>
<dbReference type="AlphaFoldDB" id="A0A8S8ZZA4"/>
<feature type="region of interest" description="Disordered" evidence="1">
    <location>
        <begin position="96"/>
        <end position="345"/>
    </location>
</feature>